<keyword evidence="3" id="KW-1185">Reference proteome</keyword>
<proteinExistence type="predicted"/>
<name>A0ABW2DQC4_9BACT</name>
<reference evidence="3" key="1">
    <citation type="journal article" date="2019" name="Int. J. Syst. Evol. Microbiol.">
        <title>The Global Catalogue of Microorganisms (GCM) 10K type strain sequencing project: providing services to taxonomists for standard genome sequencing and annotation.</title>
        <authorList>
            <consortium name="The Broad Institute Genomics Platform"/>
            <consortium name="The Broad Institute Genome Sequencing Center for Infectious Disease"/>
            <person name="Wu L."/>
            <person name="Ma J."/>
        </authorList>
    </citation>
    <scope>NUCLEOTIDE SEQUENCE [LARGE SCALE GENOMIC DNA]</scope>
    <source>
        <strain evidence="3">CGMCC 4.7393</strain>
    </source>
</reference>
<feature type="signal peptide" evidence="1">
    <location>
        <begin position="1"/>
        <end position="20"/>
    </location>
</feature>
<dbReference type="Proteomes" id="UP001596405">
    <property type="component" value="Unassembled WGS sequence"/>
</dbReference>
<evidence type="ECO:0000256" key="1">
    <source>
        <dbReference type="SAM" id="SignalP"/>
    </source>
</evidence>
<organism evidence="2 3">
    <name type="scientific">Rufibacter roseus</name>
    <dbReference type="NCBI Taxonomy" id="1567108"/>
    <lineage>
        <taxon>Bacteria</taxon>
        <taxon>Pseudomonadati</taxon>
        <taxon>Bacteroidota</taxon>
        <taxon>Cytophagia</taxon>
        <taxon>Cytophagales</taxon>
        <taxon>Hymenobacteraceae</taxon>
        <taxon>Rufibacter</taxon>
    </lineage>
</organism>
<evidence type="ECO:0000313" key="2">
    <source>
        <dbReference type="EMBL" id="MFC6999910.1"/>
    </source>
</evidence>
<accession>A0ABW2DQC4</accession>
<feature type="chain" id="PRO_5045221273" description="DUF4890 domain-containing protein" evidence="1">
    <location>
        <begin position="21"/>
        <end position="126"/>
    </location>
</feature>
<keyword evidence="1" id="KW-0732">Signal</keyword>
<comment type="caution">
    <text evidence="2">The sequence shown here is derived from an EMBL/GenBank/DDBJ whole genome shotgun (WGS) entry which is preliminary data.</text>
</comment>
<evidence type="ECO:0008006" key="4">
    <source>
        <dbReference type="Google" id="ProtNLM"/>
    </source>
</evidence>
<protein>
    <recommendedName>
        <fullName evidence="4">DUF4890 domain-containing protein</fullName>
    </recommendedName>
</protein>
<sequence>MKQLIIMAVIVLSAFGTSIAQQGPGNRQRMTEEQRVEQTISNLKQKVTLSDSQWSDLRVIYTDFYKESAAMRGQSGTRPDPEQMKKLQENKNAKIKALVGEENFKKIQEAERNNMGGARSRGARKG</sequence>
<dbReference type="EMBL" id="JBHSYQ010000016">
    <property type="protein sequence ID" value="MFC6999910.1"/>
    <property type="molecule type" value="Genomic_DNA"/>
</dbReference>
<dbReference type="RefSeq" id="WP_066622115.1">
    <property type="nucleotide sequence ID" value="NZ_JBHSYQ010000016.1"/>
</dbReference>
<gene>
    <name evidence="2" type="ORF">ACFQHR_19905</name>
</gene>
<evidence type="ECO:0000313" key="3">
    <source>
        <dbReference type="Proteomes" id="UP001596405"/>
    </source>
</evidence>